<dbReference type="RefSeq" id="WP_155806483.1">
    <property type="nucleotide sequence ID" value="NZ_BTSN01000015.1"/>
</dbReference>
<dbReference type="AlphaFoldDB" id="A0AAE4KXF2"/>
<evidence type="ECO:0000313" key="4">
    <source>
        <dbReference type="Proteomes" id="UP001183682"/>
    </source>
</evidence>
<dbReference type="EMBL" id="JARPZN010000024">
    <property type="protein sequence ID" value="MDT2691924.1"/>
    <property type="molecule type" value="Genomic_DNA"/>
</dbReference>
<evidence type="ECO:0000313" key="2">
    <source>
        <dbReference type="EMBL" id="MDT2691924.1"/>
    </source>
</evidence>
<reference evidence="1 3" key="1">
    <citation type="submission" date="2020-06" db="EMBL/GenBank/DDBJ databases">
        <title>Crossreactivity between MHC class I-restricted antigens from cancer cells and an enterococcal bacteriophage.</title>
        <authorList>
            <person name="Fluckiger A."/>
            <person name="Daillere R."/>
            <person name="Sassi M."/>
            <person name="Cattoir V."/>
            <person name="Kroemer G."/>
            <person name="Zitvogel L."/>
        </authorList>
    </citation>
    <scope>NUCLEOTIDE SEQUENCE [LARGE SCALE GENOMIC DNA]</scope>
    <source>
        <strain evidence="1 3">EG4</strain>
    </source>
</reference>
<protein>
    <submittedName>
        <fullName evidence="2">Uncharacterized protein</fullName>
    </submittedName>
</protein>
<gene>
    <name evidence="1" type="ORF">HWH42_06050</name>
    <name evidence="2" type="ORF">P7E30_17255</name>
</gene>
<comment type="caution">
    <text evidence="2">The sequence shown here is derived from an EMBL/GenBank/DDBJ whole genome shotgun (WGS) entry which is preliminary data.</text>
</comment>
<name>A0AAE4KXF2_ENTGA</name>
<evidence type="ECO:0000313" key="1">
    <source>
        <dbReference type="EMBL" id="MBA0972148.1"/>
    </source>
</evidence>
<proteinExistence type="predicted"/>
<reference evidence="2" key="2">
    <citation type="submission" date="2023-03" db="EMBL/GenBank/DDBJ databases">
        <authorList>
            <person name="Shen W."/>
            <person name="Cai J."/>
        </authorList>
    </citation>
    <scope>NUCLEOTIDE SEQUENCE</scope>
    <source>
        <strain evidence="2">K69-2</strain>
    </source>
</reference>
<dbReference type="EMBL" id="JABXJK010000029">
    <property type="protein sequence ID" value="MBA0972148.1"/>
    <property type="molecule type" value="Genomic_DNA"/>
</dbReference>
<evidence type="ECO:0000313" key="3">
    <source>
        <dbReference type="Proteomes" id="UP000571857"/>
    </source>
</evidence>
<dbReference type="Proteomes" id="UP000571857">
    <property type="component" value="Unassembled WGS sequence"/>
</dbReference>
<organism evidence="2 4">
    <name type="scientific">Enterococcus gallinarum</name>
    <dbReference type="NCBI Taxonomy" id="1353"/>
    <lineage>
        <taxon>Bacteria</taxon>
        <taxon>Bacillati</taxon>
        <taxon>Bacillota</taxon>
        <taxon>Bacilli</taxon>
        <taxon>Lactobacillales</taxon>
        <taxon>Enterococcaceae</taxon>
        <taxon>Enterococcus</taxon>
    </lineage>
</organism>
<dbReference type="Proteomes" id="UP001183682">
    <property type="component" value="Unassembled WGS sequence"/>
</dbReference>
<accession>A0AAE4KXF2</accession>
<sequence length="57" mass="6911">MREKGCNLKKDVLLFFQLHRIVTVRQAKPELTADLWGNSRFFYFGMRENDGYWKNIE</sequence>